<dbReference type="EMBL" id="ABKSPD020000008">
    <property type="protein sequence ID" value="EKW9776513.1"/>
    <property type="molecule type" value="Genomic_DNA"/>
</dbReference>
<proteinExistence type="predicted"/>
<accession>A0AAN4CBX2</accession>
<dbReference type="RefSeq" id="WP_163773592.1">
    <property type="nucleotide sequence ID" value="NZ_VKTS01000010.1"/>
</dbReference>
<dbReference type="Pfam" id="PF10765">
    <property type="entry name" value="Phage_P22_NinX"/>
    <property type="match status" value="1"/>
</dbReference>
<organism evidence="1 2">
    <name type="scientific">Proteus mirabilis</name>
    <dbReference type="NCBI Taxonomy" id="584"/>
    <lineage>
        <taxon>Bacteria</taxon>
        <taxon>Pseudomonadati</taxon>
        <taxon>Pseudomonadota</taxon>
        <taxon>Gammaproteobacteria</taxon>
        <taxon>Enterobacterales</taxon>
        <taxon>Morganellaceae</taxon>
        <taxon>Proteus</taxon>
    </lineage>
</organism>
<reference evidence="1" key="1">
    <citation type="submission" date="2023-06" db="EMBL/GenBank/DDBJ databases">
        <authorList>
            <consortium name="Clinical and Environmental Microbiology Branch: Whole genome sequencing antimicrobial resistance pathogens in the healthcare setting"/>
        </authorList>
    </citation>
    <scope>NUCLEOTIDE SEQUENCE</scope>
    <source>
        <strain evidence="1">Microbial</strain>
    </source>
</reference>
<dbReference type="InterPro" id="IPR019701">
    <property type="entry name" value="Phage_P22_NinX"/>
</dbReference>
<evidence type="ECO:0000313" key="1">
    <source>
        <dbReference type="EMBL" id="EKW9776513.1"/>
    </source>
</evidence>
<comment type="caution">
    <text evidence="1">The sequence shown here is derived from an EMBL/GenBank/DDBJ whole genome shotgun (WGS) entry which is preliminary data.</text>
</comment>
<dbReference type="Proteomes" id="UP001171165">
    <property type="component" value="Unassembled WGS sequence"/>
</dbReference>
<protein>
    <submittedName>
        <fullName evidence="1">DUF2591 family protein</fullName>
    </submittedName>
</protein>
<sequence>MMKIKTSKLKGLALDWAVGKAVGVDVRIGKEFIVDANNCVYSPSSDWLKCGKFIDTYAIELINEMVSDDYDHYQIAWSAICNYLQDDYYDGDTPQEAICRATVAVVLGGEVDVPKELLNG</sequence>
<evidence type="ECO:0000313" key="2">
    <source>
        <dbReference type="Proteomes" id="UP001171165"/>
    </source>
</evidence>
<name>A0AAN4CBX2_PROMI</name>
<gene>
    <name evidence="1" type="ORF">PW210_002342</name>
</gene>
<dbReference type="AlphaFoldDB" id="A0AAN4CBX2"/>